<gene>
    <name evidence="8" type="ORF">GCM10010977_17250</name>
</gene>
<evidence type="ECO:0000256" key="1">
    <source>
        <dbReference type="ARBA" id="ARBA00004651"/>
    </source>
</evidence>
<name>A0ABQ2M006_9MICC</name>
<protein>
    <submittedName>
        <fullName evidence="8">Tetracycline resistance protein</fullName>
    </submittedName>
</protein>
<evidence type="ECO:0000256" key="5">
    <source>
        <dbReference type="SAM" id="MobiDB-lite"/>
    </source>
</evidence>
<dbReference type="InterPro" id="IPR036259">
    <property type="entry name" value="MFS_trans_sf"/>
</dbReference>
<dbReference type="Proteomes" id="UP000642509">
    <property type="component" value="Unassembled WGS sequence"/>
</dbReference>
<evidence type="ECO:0000256" key="6">
    <source>
        <dbReference type="SAM" id="Phobius"/>
    </source>
</evidence>
<evidence type="ECO:0000259" key="7">
    <source>
        <dbReference type="PROSITE" id="PS50850"/>
    </source>
</evidence>
<feature type="transmembrane region" description="Helical" evidence="6">
    <location>
        <begin position="212"/>
        <end position="230"/>
    </location>
</feature>
<dbReference type="Gene3D" id="1.20.1250.20">
    <property type="entry name" value="MFS general substrate transporter like domains"/>
    <property type="match status" value="1"/>
</dbReference>
<feature type="transmembrane region" description="Helical" evidence="6">
    <location>
        <begin position="174"/>
        <end position="192"/>
    </location>
</feature>
<feature type="region of interest" description="Disordered" evidence="5">
    <location>
        <begin position="1"/>
        <end position="23"/>
    </location>
</feature>
<dbReference type="PANTHER" id="PTHR23534">
    <property type="entry name" value="MFS PERMEASE"/>
    <property type="match status" value="1"/>
</dbReference>
<dbReference type="InterPro" id="IPR020846">
    <property type="entry name" value="MFS_dom"/>
</dbReference>
<feature type="region of interest" description="Disordered" evidence="5">
    <location>
        <begin position="243"/>
        <end position="263"/>
    </location>
</feature>
<organism evidence="8 9">
    <name type="scientific">Citricoccus zhacaiensis</name>
    <dbReference type="NCBI Taxonomy" id="489142"/>
    <lineage>
        <taxon>Bacteria</taxon>
        <taxon>Bacillati</taxon>
        <taxon>Actinomycetota</taxon>
        <taxon>Actinomycetes</taxon>
        <taxon>Micrococcales</taxon>
        <taxon>Micrococcaceae</taxon>
        <taxon>Citricoccus</taxon>
    </lineage>
</organism>
<keyword evidence="9" id="KW-1185">Reference proteome</keyword>
<dbReference type="SUPFAM" id="SSF103473">
    <property type="entry name" value="MFS general substrate transporter"/>
    <property type="match status" value="1"/>
</dbReference>
<reference evidence="9" key="1">
    <citation type="journal article" date="2019" name="Int. J. Syst. Evol. Microbiol.">
        <title>The Global Catalogue of Microorganisms (GCM) 10K type strain sequencing project: providing services to taxonomists for standard genome sequencing and annotation.</title>
        <authorList>
            <consortium name="The Broad Institute Genomics Platform"/>
            <consortium name="The Broad Institute Genome Sequencing Center for Infectious Disease"/>
            <person name="Wu L."/>
            <person name="Ma J."/>
        </authorList>
    </citation>
    <scope>NUCLEOTIDE SEQUENCE [LARGE SCALE GENOMIC DNA]</scope>
    <source>
        <strain evidence="9">CGMCC 1.7064</strain>
    </source>
</reference>
<evidence type="ECO:0000313" key="8">
    <source>
        <dbReference type="EMBL" id="GGO45166.1"/>
    </source>
</evidence>
<feature type="transmembrane region" description="Helical" evidence="6">
    <location>
        <begin position="384"/>
        <end position="410"/>
    </location>
</feature>
<dbReference type="EMBL" id="BMLQ01000004">
    <property type="protein sequence ID" value="GGO45166.1"/>
    <property type="molecule type" value="Genomic_DNA"/>
</dbReference>
<comment type="subcellular location">
    <subcellularLocation>
        <location evidence="1">Cell membrane</location>
        <topology evidence="1">Multi-pass membrane protein</topology>
    </subcellularLocation>
</comment>
<evidence type="ECO:0000256" key="3">
    <source>
        <dbReference type="ARBA" id="ARBA00022989"/>
    </source>
</evidence>
<dbReference type="PROSITE" id="PS50850">
    <property type="entry name" value="MFS"/>
    <property type="match status" value="1"/>
</dbReference>
<keyword evidence="3 6" id="KW-1133">Transmembrane helix</keyword>
<dbReference type="Pfam" id="PF07690">
    <property type="entry name" value="MFS_1"/>
    <property type="match status" value="2"/>
</dbReference>
<sequence>MLWSGRQPGRKSPVKDSAGAGHNVLVAPDSPADDIALLPHARAAQRRAVRVLGTAQVFSGLGNGATLSLGSILAVDLSGAEANAGFVNTAMTLGSAAVSIPLSTLAVRRGRRVALGIGLAAGLLGQTLMVAAVVTRFFPILLLGAFLVGFGAAVNLQARFAVTDLSEPQHRGRDLSVVVWAVTVGAVLGPNMVGPGAVVSDWLGLPVHAGPFLISGAGMAVGAAIILAGLRPDPLVLRRRLEDAAPGTDGPGPTPAGRPDGPVPLRSGAGWAAGWRIVRAQPTALAAVLTVTGAHAVMVGLMSMTPLHLQHEAGLSSSDLGQHPDTVVLIGFTLSLHVAGMYALSPVIGMLSDRFGPARVAGAGMTTLVAAAALTGIFPHQHLAVVAGLVLLGLGWSAATVAGSTLLVAALRPADRVPAQGFSDAVMSLAAAVSSLAAGPIMGGLGFPGLSAALAGVVVLCGIGVAALLRAPAAVPPRG</sequence>
<feature type="transmembrane region" description="Helical" evidence="6">
    <location>
        <begin position="113"/>
        <end position="134"/>
    </location>
</feature>
<feature type="transmembrane region" description="Helical" evidence="6">
    <location>
        <begin position="360"/>
        <end position="378"/>
    </location>
</feature>
<feature type="transmembrane region" description="Helical" evidence="6">
    <location>
        <begin position="51"/>
        <end position="74"/>
    </location>
</feature>
<comment type="caution">
    <text evidence="8">The sequence shown here is derived from an EMBL/GenBank/DDBJ whole genome shotgun (WGS) entry which is preliminary data.</text>
</comment>
<feature type="transmembrane region" description="Helical" evidence="6">
    <location>
        <begin position="449"/>
        <end position="469"/>
    </location>
</feature>
<feature type="domain" description="Major facilitator superfamily (MFS) profile" evidence="7">
    <location>
        <begin position="48"/>
        <end position="474"/>
    </location>
</feature>
<feature type="transmembrane region" description="Helical" evidence="6">
    <location>
        <begin position="86"/>
        <end position="106"/>
    </location>
</feature>
<accession>A0ABQ2M006</accession>
<evidence type="ECO:0000313" key="9">
    <source>
        <dbReference type="Proteomes" id="UP000642509"/>
    </source>
</evidence>
<evidence type="ECO:0000256" key="4">
    <source>
        <dbReference type="ARBA" id="ARBA00023136"/>
    </source>
</evidence>
<feature type="transmembrane region" description="Helical" evidence="6">
    <location>
        <begin position="284"/>
        <end position="307"/>
    </location>
</feature>
<feature type="transmembrane region" description="Helical" evidence="6">
    <location>
        <begin position="327"/>
        <end position="348"/>
    </location>
</feature>
<feature type="transmembrane region" description="Helical" evidence="6">
    <location>
        <begin position="422"/>
        <end position="443"/>
    </location>
</feature>
<feature type="transmembrane region" description="Helical" evidence="6">
    <location>
        <begin position="140"/>
        <end position="162"/>
    </location>
</feature>
<proteinExistence type="predicted"/>
<dbReference type="PANTHER" id="PTHR23534:SF1">
    <property type="entry name" value="MAJOR FACILITATOR SUPERFAMILY PROTEIN"/>
    <property type="match status" value="1"/>
</dbReference>
<keyword evidence="4 6" id="KW-0472">Membrane</keyword>
<evidence type="ECO:0000256" key="2">
    <source>
        <dbReference type="ARBA" id="ARBA00022692"/>
    </source>
</evidence>
<dbReference type="InterPro" id="IPR011701">
    <property type="entry name" value="MFS"/>
</dbReference>
<keyword evidence="2 6" id="KW-0812">Transmembrane</keyword>